<dbReference type="PANTHER" id="PTHR16301:SF25">
    <property type="entry name" value="PROTEIN IMPACT"/>
    <property type="match status" value="1"/>
</dbReference>
<dbReference type="GO" id="GO:0006446">
    <property type="term" value="P:regulation of translational initiation"/>
    <property type="evidence" value="ECO:0007669"/>
    <property type="project" value="TreeGrafter"/>
</dbReference>
<keyword evidence="6" id="KW-0346">Stress response</keyword>
<keyword evidence="5" id="KW-0810">Translation regulation</keyword>
<proteinExistence type="inferred from homology"/>
<evidence type="ECO:0000256" key="6">
    <source>
        <dbReference type="ARBA" id="ARBA00023016"/>
    </source>
</evidence>
<dbReference type="InterPro" id="IPR001498">
    <property type="entry name" value="Impact_N"/>
</dbReference>
<evidence type="ECO:0000259" key="8">
    <source>
        <dbReference type="PROSITE" id="PS50908"/>
    </source>
</evidence>
<dbReference type="GO" id="GO:0140469">
    <property type="term" value="P:GCN2-mediated signaling"/>
    <property type="evidence" value="ECO:0007669"/>
    <property type="project" value="TreeGrafter"/>
</dbReference>
<keyword evidence="4" id="KW-0678">Repressor</keyword>
<reference evidence="9" key="1">
    <citation type="submission" date="2023-07" db="EMBL/GenBank/DDBJ databases">
        <title>Black Yeasts Isolated from many extreme environments.</title>
        <authorList>
            <person name="Coleine C."/>
            <person name="Stajich J.E."/>
            <person name="Selbmann L."/>
        </authorList>
    </citation>
    <scope>NUCLEOTIDE SEQUENCE</scope>
    <source>
        <strain evidence="9">CCFEE 5485</strain>
    </source>
</reference>
<protein>
    <recommendedName>
        <fullName evidence="8">RWD domain-containing protein</fullName>
    </recommendedName>
</protein>
<name>A0AAE0WWU1_9PEZI</name>
<dbReference type="InterPro" id="IPR020568">
    <property type="entry name" value="Ribosomal_Su5_D2-typ_SF"/>
</dbReference>
<dbReference type="CDD" id="cd23822">
    <property type="entry name" value="RWD_ScYIH1-like"/>
    <property type="match status" value="1"/>
</dbReference>
<evidence type="ECO:0000256" key="7">
    <source>
        <dbReference type="SAM" id="MobiDB-lite"/>
    </source>
</evidence>
<dbReference type="SUPFAM" id="SSF54495">
    <property type="entry name" value="UBC-like"/>
    <property type="match status" value="1"/>
</dbReference>
<dbReference type="Gene3D" id="3.30.230.30">
    <property type="entry name" value="Impact, N-terminal domain"/>
    <property type="match status" value="1"/>
</dbReference>
<dbReference type="PROSITE" id="PS50908">
    <property type="entry name" value="RWD"/>
    <property type="match status" value="1"/>
</dbReference>
<evidence type="ECO:0000313" key="10">
    <source>
        <dbReference type="Proteomes" id="UP001274830"/>
    </source>
</evidence>
<dbReference type="InterPro" id="IPR036956">
    <property type="entry name" value="Impact_N_sf"/>
</dbReference>
<keyword evidence="10" id="KW-1185">Reference proteome</keyword>
<dbReference type="Pfam" id="PF05773">
    <property type="entry name" value="RWD"/>
    <property type="match status" value="1"/>
</dbReference>
<comment type="subcellular location">
    <subcellularLocation>
        <location evidence="1">Cytoplasm</location>
    </subcellularLocation>
</comment>
<dbReference type="InterPro" id="IPR023582">
    <property type="entry name" value="Impact"/>
</dbReference>
<evidence type="ECO:0000256" key="2">
    <source>
        <dbReference type="ARBA" id="ARBA00007665"/>
    </source>
</evidence>
<comment type="caution">
    <text evidence="9">The sequence shown here is derived from an EMBL/GenBank/DDBJ whole genome shotgun (WGS) entry which is preliminary data.</text>
</comment>
<feature type="region of interest" description="Disordered" evidence="7">
    <location>
        <begin position="112"/>
        <end position="133"/>
    </location>
</feature>
<dbReference type="InterPro" id="IPR016135">
    <property type="entry name" value="UBQ-conjugating_enzyme/RWD"/>
</dbReference>
<dbReference type="AlphaFoldDB" id="A0AAE0WWU1"/>
<organism evidence="9 10">
    <name type="scientific">Recurvomyces mirabilis</name>
    <dbReference type="NCBI Taxonomy" id="574656"/>
    <lineage>
        <taxon>Eukaryota</taxon>
        <taxon>Fungi</taxon>
        <taxon>Dikarya</taxon>
        <taxon>Ascomycota</taxon>
        <taxon>Pezizomycotina</taxon>
        <taxon>Dothideomycetes</taxon>
        <taxon>Dothideomycetidae</taxon>
        <taxon>Mycosphaerellales</taxon>
        <taxon>Teratosphaeriaceae</taxon>
        <taxon>Recurvomyces</taxon>
    </lineage>
</organism>
<evidence type="ECO:0000313" key="9">
    <source>
        <dbReference type="EMBL" id="KAK3679901.1"/>
    </source>
</evidence>
<feature type="domain" description="RWD" evidence="8">
    <location>
        <begin position="7"/>
        <end position="109"/>
    </location>
</feature>
<dbReference type="EMBL" id="JAUTXT010000001">
    <property type="protein sequence ID" value="KAK3679901.1"/>
    <property type="molecule type" value="Genomic_DNA"/>
</dbReference>
<dbReference type="Pfam" id="PF01205">
    <property type="entry name" value="Impact_N"/>
    <property type="match status" value="1"/>
</dbReference>
<dbReference type="GO" id="GO:0005737">
    <property type="term" value="C:cytoplasm"/>
    <property type="evidence" value="ECO:0007669"/>
    <property type="project" value="UniProtKB-SubCell"/>
</dbReference>
<dbReference type="SUPFAM" id="SSF54211">
    <property type="entry name" value="Ribosomal protein S5 domain 2-like"/>
    <property type="match status" value="1"/>
</dbReference>
<evidence type="ECO:0000256" key="4">
    <source>
        <dbReference type="ARBA" id="ARBA00022491"/>
    </source>
</evidence>
<dbReference type="Gene3D" id="3.10.110.10">
    <property type="entry name" value="Ubiquitin Conjugating Enzyme"/>
    <property type="match status" value="1"/>
</dbReference>
<evidence type="ECO:0000256" key="5">
    <source>
        <dbReference type="ARBA" id="ARBA00022845"/>
    </source>
</evidence>
<evidence type="ECO:0000256" key="3">
    <source>
        <dbReference type="ARBA" id="ARBA00022490"/>
    </source>
</evidence>
<accession>A0AAE0WWU1</accession>
<keyword evidence="3" id="KW-0963">Cytoplasm</keyword>
<dbReference type="Proteomes" id="UP001274830">
    <property type="component" value="Unassembled WGS sequence"/>
</dbReference>
<comment type="similarity">
    <text evidence="2">Belongs to the IMPACT family.</text>
</comment>
<sequence>MSEELDDEVLSINSIYGDSTLTASSDGPLIHILVLPTQKDISIRVNFAVDYPESPPSILGTHHVGDNVAKGTGSDLVDLVREVLAEVYIPGSPCIFDLIEEAGQRLQQLDLGSSEPEDERPHDAQRDGQLSTLNRISNEVPDVSQSMDNFGEPPPWTSSDVVTEKKSIFIARAVAVSSVGEAKQFLAHLLSTNKKVAKATHNITAWRVQGQNDVKYQDCDDDGETAAGSRLLHLLELMNAWNVMVVVTRWYGGVQLGPDRFRIINQTAREAVIKGELVEEVGGKDGSKKKGKR</sequence>
<dbReference type="PANTHER" id="PTHR16301">
    <property type="entry name" value="IMPACT-RELATED"/>
    <property type="match status" value="1"/>
</dbReference>
<gene>
    <name evidence="9" type="ORF">LTR78_000278</name>
</gene>
<evidence type="ECO:0000256" key="1">
    <source>
        <dbReference type="ARBA" id="ARBA00004496"/>
    </source>
</evidence>
<dbReference type="InterPro" id="IPR006575">
    <property type="entry name" value="RWD_dom"/>
</dbReference>